<protein>
    <submittedName>
        <fullName evidence="2">Uncharacterized protein</fullName>
    </submittedName>
</protein>
<dbReference type="Proteomes" id="UP000801492">
    <property type="component" value="Unassembled WGS sequence"/>
</dbReference>
<dbReference type="EMBL" id="VTPC01002196">
    <property type="protein sequence ID" value="KAF2900425.1"/>
    <property type="molecule type" value="Genomic_DNA"/>
</dbReference>
<keyword evidence="1" id="KW-0175">Coiled coil</keyword>
<keyword evidence="3" id="KW-1185">Reference proteome</keyword>
<dbReference type="OrthoDB" id="8192537at2759"/>
<reference evidence="2" key="1">
    <citation type="submission" date="2019-08" db="EMBL/GenBank/DDBJ databases">
        <title>The genome of the North American firefly Photinus pyralis.</title>
        <authorList>
            <consortium name="Photinus pyralis genome working group"/>
            <person name="Fallon T.R."/>
            <person name="Sander Lower S.E."/>
            <person name="Weng J.-K."/>
        </authorList>
    </citation>
    <scope>NUCLEOTIDE SEQUENCE</scope>
    <source>
        <strain evidence="2">TRF0915ILg1</strain>
        <tissue evidence="2">Whole body</tissue>
    </source>
</reference>
<evidence type="ECO:0000313" key="3">
    <source>
        <dbReference type="Proteomes" id="UP000801492"/>
    </source>
</evidence>
<dbReference type="GO" id="GO:0070652">
    <property type="term" value="C:HAUS complex"/>
    <property type="evidence" value="ECO:0007669"/>
    <property type="project" value="InterPro"/>
</dbReference>
<comment type="caution">
    <text evidence="2">The sequence shown here is derived from an EMBL/GenBank/DDBJ whole genome shotgun (WGS) entry which is preliminary data.</text>
</comment>
<organism evidence="2 3">
    <name type="scientific">Ignelater luminosus</name>
    <name type="common">Cucubano</name>
    <name type="synonym">Pyrophorus luminosus</name>
    <dbReference type="NCBI Taxonomy" id="2038154"/>
    <lineage>
        <taxon>Eukaryota</taxon>
        <taxon>Metazoa</taxon>
        <taxon>Ecdysozoa</taxon>
        <taxon>Arthropoda</taxon>
        <taxon>Hexapoda</taxon>
        <taxon>Insecta</taxon>
        <taxon>Pterygota</taxon>
        <taxon>Neoptera</taxon>
        <taxon>Endopterygota</taxon>
        <taxon>Coleoptera</taxon>
        <taxon>Polyphaga</taxon>
        <taxon>Elateriformia</taxon>
        <taxon>Elateroidea</taxon>
        <taxon>Elateridae</taxon>
        <taxon>Agrypninae</taxon>
        <taxon>Pyrophorini</taxon>
        <taxon>Ignelater</taxon>
    </lineage>
</organism>
<evidence type="ECO:0000256" key="1">
    <source>
        <dbReference type="SAM" id="Coils"/>
    </source>
</evidence>
<dbReference type="AlphaFoldDB" id="A0A8K0D6J7"/>
<name>A0A8K0D6J7_IGNLU</name>
<sequence length="349" mass="40487">MESMDTPKKLNEWLIKMGYEGKIPSNLKPFCNPCTALIWEQLIQTVKSKEEITHIRNNILINKLLRNDETCLNSSISFLKLDKKPVIREIKVWNRKKTLEKQLCAVQDDICDNKTKLKSAVNNNKIKYMNLENWKQKVAENQQVIFLLNKKSEQLETEINDVEEMLTLARNLTPVENEGQNKTEVLETLRMCSEKLEKIVEKQNESRPVSRVNTESILEQKTPHNKIFKSRRALSSQKKSVIFSSTKIINQTKIKPKQDRDDSLGLLDDLSITFDSTLPASSFKDTNFSNVNMCYDIAILNDKKLNSLVEEALYKNDRHVLWNVLFELNKNSKAQLIDLIVDNDKKTSR</sequence>
<accession>A0A8K0D6J7</accession>
<dbReference type="InterPro" id="IPR029131">
    <property type="entry name" value="HAUS5"/>
</dbReference>
<evidence type="ECO:0000313" key="2">
    <source>
        <dbReference type="EMBL" id="KAF2900425.1"/>
    </source>
</evidence>
<dbReference type="GO" id="GO:0051225">
    <property type="term" value="P:spindle assembly"/>
    <property type="evidence" value="ECO:0007669"/>
    <property type="project" value="InterPro"/>
</dbReference>
<dbReference type="Pfam" id="PF14817">
    <property type="entry name" value="HAUS5"/>
    <property type="match status" value="1"/>
</dbReference>
<proteinExistence type="predicted"/>
<feature type="coiled-coil region" evidence="1">
    <location>
        <begin position="145"/>
        <end position="172"/>
    </location>
</feature>
<gene>
    <name evidence="2" type="ORF">ILUMI_05764</name>
</gene>